<name>A0A195DJB2_9HYME</name>
<reference evidence="2 3" key="1">
    <citation type="submission" date="2015-09" db="EMBL/GenBank/DDBJ databases">
        <title>Trachymyrmex cornetzi WGS genome.</title>
        <authorList>
            <person name="Nygaard S."/>
            <person name="Hu H."/>
            <person name="Boomsma J."/>
            <person name="Zhang G."/>
        </authorList>
    </citation>
    <scope>NUCLEOTIDE SEQUENCE [LARGE SCALE GENOMIC DNA]</scope>
    <source>
        <strain evidence="2">Tcor2-1</strain>
        <tissue evidence="2">Whole body</tissue>
    </source>
</reference>
<dbReference type="EMBL" id="KQ980800">
    <property type="protein sequence ID" value="KYN12907.1"/>
    <property type="molecule type" value="Genomic_DNA"/>
</dbReference>
<accession>A0A195DJB2</accession>
<dbReference type="AlphaFoldDB" id="A0A195DJB2"/>
<feature type="compositionally biased region" description="Basic and acidic residues" evidence="1">
    <location>
        <begin position="1"/>
        <end position="10"/>
    </location>
</feature>
<keyword evidence="3" id="KW-1185">Reference proteome</keyword>
<evidence type="ECO:0000313" key="3">
    <source>
        <dbReference type="Proteomes" id="UP000078492"/>
    </source>
</evidence>
<protein>
    <submittedName>
        <fullName evidence="2">Uncharacterized protein</fullName>
    </submittedName>
</protein>
<proteinExistence type="predicted"/>
<feature type="compositionally biased region" description="Pro residues" evidence="1">
    <location>
        <begin position="11"/>
        <end position="21"/>
    </location>
</feature>
<gene>
    <name evidence="2" type="ORF">ALC57_14972</name>
</gene>
<dbReference type="Proteomes" id="UP000078492">
    <property type="component" value="Unassembled WGS sequence"/>
</dbReference>
<feature type="region of interest" description="Disordered" evidence="1">
    <location>
        <begin position="1"/>
        <end position="40"/>
    </location>
</feature>
<organism evidence="2 3">
    <name type="scientific">Trachymyrmex cornetzi</name>
    <dbReference type="NCBI Taxonomy" id="471704"/>
    <lineage>
        <taxon>Eukaryota</taxon>
        <taxon>Metazoa</taxon>
        <taxon>Ecdysozoa</taxon>
        <taxon>Arthropoda</taxon>
        <taxon>Hexapoda</taxon>
        <taxon>Insecta</taxon>
        <taxon>Pterygota</taxon>
        <taxon>Neoptera</taxon>
        <taxon>Endopterygota</taxon>
        <taxon>Hymenoptera</taxon>
        <taxon>Apocrita</taxon>
        <taxon>Aculeata</taxon>
        <taxon>Formicoidea</taxon>
        <taxon>Formicidae</taxon>
        <taxon>Myrmicinae</taxon>
        <taxon>Trachymyrmex</taxon>
    </lineage>
</organism>
<evidence type="ECO:0000313" key="2">
    <source>
        <dbReference type="EMBL" id="KYN12907.1"/>
    </source>
</evidence>
<evidence type="ECO:0000256" key="1">
    <source>
        <dbReference type="SAM" id="MobiDB-lite"/>
    </source>
</evidence>
<sequence length="77" mass="8577">MTRGRDDDRYPPPPHLPPPSPLHLLSSSTLRTMKTPRTGTRPRVVRVKTSGFLRGAATETIGRLAMYNGGAKNRPRR</sequence>